<feature type="non-terminal residue" evidence="10">
    <location>
        <position position="677"/>
    </location>
</feature>
<feature type="compositionally biased region" description="Polar residues" evidence="9">
    <location>
        <begin position="355"/>
        <end position="385"/>
    </location>
</feature>
<sequence length="677" mass="74064">SKKATTKRRQAPYPTPPRPTPGSRSSRAAPSIPGARIFPPPPASRWPRPDSAYLEDALTRYEQGQSFLEFIRERQNGTGQSPRVVEDGSAGDDQVRDDRQDENPFEPDTQNGDNTQPTTGNSSGQPSPPDPCPPPGLPPNSPGESTPEYPLIPEPLTEDEIWLERFKPLIEFNQATPWPIPFHERSVPTPAWHLECPEGYEPTTLAGYPIRRQYDLWISAAHDPDLVRDEYGHYCLNLDKWDQCCMGKCEGCPDVSNNIFQKIVTYTRGVKEGCVVKQGLSEAGRRQRCLSTTRPILHQAMETLTAPSRSDLSIPVPGVGKHFEMHPPGPSVNPATRMPPPSSGNRDGQDRSHIQEQNQISPQSEDRTSLPNLVTSEQSRTTLSSVPCEHDQNDASQSSSRVRTPEDASHSQTDSIYSPTRHKRTASGLLKAVDTPNEQRPRAESVSSAGSKAGEVAAQLKTRLAYAMVKVQHGWEHRNINEVEKLAVAMHPRLAASPTASSAPIDIRSPPSKRRSGAGVVTWSLPDSSPATNGLSQNSHMFRRPSASSPPAQVPSTPKSRPPPVRSTIPTQQAEQDAMDALMLMGGSPGNNGKFPASQFSSSQQTSQSQSQQTWHSQGSVKPPSRHYPDSPTAANKSPMRPIILSRNNSSTSEVSVANSEVCEARERVLEEVEEAA</sequence>
<dbReference type="PANTHER" id="PTHR28246">
    <property type="entry name" value="G1-SPECIFIC TRANSCRIPTIONAL REPRESSOR WHI5-RELATED"/>
    <property type="match status" value="1"/>
</dbReference>
<evidence type="ECO:0000256" key="6">
    <source>
        <dbReference type="ARBA" id="ARBA00023015"/>
    </source>
</evidence>
<evidence type="ECO:0000313" key="11">
    <source>
        <dbReference type="Proteomes" id="UP000714618"/>
    </source>
</evidence>
<evidence type="ECO:0000256" key="5">
    <source>
        <dbReference type="ARBA" id="ARBA00022491"/>
    </source>
</evidence>
<comment type="similarity">
    <text evidence="3">Belongs to the WHI5/NRM1 family.</text>
</comment>
<evidence type="ECO:0000256" key="2">
    <source>
        <dbReference type="ARBA" id="ARBA00004496"/>
    </source>
</evidence>
<keyword evidence="8" id="KW-0539">Nucleus</keyword>
<feature type="compositionally biased region" description="Polar residues" evidence="9">
    <location>
        <begin position="646"/>
        <end position="659"/>
    </location>
</feature>
<dbReference type="Pfam" id="PF08528">
    <property type="entry name" value="Whi5"/>
    <property type="match status" value="1"/>
</dbReference>
<proteinExistence type="inferred from homology"/>
<feature type="compositionally biased region" description="Pro residues" evidence="9">
    <location>
        <begin position="327"/>
        <end position="342"/>
    </location>
</feature>
<keyword evidence="7" id="KW-0804">Transcription</keyword>
<dbReference type="GO" id="GO:0003712">
    <property type="term" value="F:transcription coregulator activity"/>
    <property type="evidence" value="ECO:0007669"/>
    <property type="project" value="TreeGrafter"/>
</dbReference>
<dbReference type="GO" id="GO:0005737">
    <property type="term" value="C:cytoplasm"/>
    <property type="evidence" value="ECO:0007669"/>
    <property type="project" value="UniProtKB-SubCell"/>
</dbReference>
<feature type="region of interest" description="Disordered" evidence="9">
    <location>
        <begin position="496"/>
        <end position="662"/>
    </location>
</feature>
<organism evidence="10 11">
    <name type="scientific">Aureobasidium mustum</name>
    <dbReference type="NCBI Taxonomy" id="2773714"/>
    <lineage>
        <taxon>Eukaryota</taxon>
        <taxon>Fungi</taxon>
        <taxon>Dikarya</taxon>
        <taxon>Ascomycota</taxon>
        <taxon>Pezizomycotina</taxon>
        <taxon>Dothideomycetes</taxon>
        <taxon>Dothideomycetidae</taxon>
        <taxon>Dothideales</taxon>
        <taxon>Saccotheciaceae</taxon>
        <taxon>Aureobasidium</taxon>
    </lineage>
</organism>
<keyword evidence="6" id="KW-0805">Transcription regulation</keyword>
<evidence type="ECO:0000256" key="9">
    <source>
        <dbReference type="SAM" id="MobiDB-lite"/>
    </source>
</evidence>
<accession>A0A9N8K3R6</accession>
<feature type="compositionally biased region" description="Low complexity" evidence="9">
    <location>
        <begin position="21"/>
        <end position="36"/>
    </location>
</feature>
<feature type="compositionally biased region" description="Polar residues" evidence="9">
    <location>
        <begin position="108"/>
        <end position="121"/>
    </location>
</feature>
<dbReference type="PANTHER" id="PTHR28246:SF1">
    <property type="entry name" value="G1-SPECIFIC TRANSCRIPTIONAL REPRESSOR WHI5-RELATED"/>
    <property type="match status" value="1"/>
</dbReference>
<evidence type="ECO:0000256" key="4">
    <source>
        <dbReference type="ARBA" id="ARBA00022490"/>
    </source>
</evidence>
<keyword evidence="4" id="KW-0963">Cytoplasm</keyword>
<feature type="compositionally biased region" description="Pro residues" evidence="9">
    <location>
        <begin position="126"/>
        <end position="141"/>
    </location>
</feature>
<feature type="compositionally biased region" description="Polar residues" evidence="9">
    <location>
        <begin position="525"/>
        <end position="540"/>
    </location>
</feature>
<dbReference type="EMBL" id="CAIJEO010000011">
    <property type="protein sequence ID" value="CAD0100043.1"/>
    <property type="molecule type" value="Genomic_DNA"/>
</dbReference>
<keyword evidence="11" id="KW-1185">Reference proteome</keyword>
<gene>
    <name evidence="10" type="ORF">AWRI4233_LOCUS8868</name>
</gene>
<reference evidence="10" key="1">
    <citation type="submission" date="2020-06" db="EMBL/GenBank/DDBJ databases">
        <authorList>
            <person name="Onetto C."/>
        </authorList>
    </citation>
    <scope>NUCLEOTIDE SEQUENCE</scope>
</reference>
<feature type="region of interest" description="Disordered" evidence="9">
    <location>
        <begin position="1"/>
        <end position="51"/>
    </location>
</feature>
<dbReference type="InterPro" id="IPR039198">
    <property type="entry name" value="Srl3/Whi5"/>
</dbReference>
<dbReference type="AlphaFoldDB" id="A0A9N8K3R6"/>
<evidence type="ECO:0000256" key="8">
    <source>
        <dbReference type="ARBA" id="ARBA00023242"/>
    </source>
</evidence>
<protein>
    <submittedName>
        <fullName evidence="10">Uncharacterized protein</fullName>
    </submittedName>
</protein>
<keyword evidence="5" id="KW-0678">Repressor</keyword>
<feature type="compositionally biased region" description="Basic residues" evidence="9">
    <location>
        <begin position="1"/>
        <end position="10"/>
    </location>
</feature>
<feature type="region of interest" description="Disordered" evidence="9">
    <location>
        <begin position="69"/>
        <end position="152"/>
    </location>
</feature>
<evidence type="ECO:0000256" key="3">
    <source>
        <dbReference type="ARBA" id="ARBA00006922"/>
    </source>
</evidence>
<evidence type="ECO:0000313" key="10">
    <source>
        <dbReference type="EMBL" id="CAD0100043.1"/>
    </source>
</evidence>
<dbReference type="Proteomes" id="UP000714618">
    <property type="component" value="Unassembled WGS sequence"/>
</dbReference>
<comment type="subcellular location">
    <subcellularLocation>
        <location evidence="2">Cytoplasm</location>
    </subcellularLocation>
    <subcellularLocation>
        <location evidence="1">Nucleus</location>
    </subcellularLocation>
</comment>
<dbReference type="GO" id="GO:0033309">
    <property type="term" value="C:SBF transcription complex"/>
    <property type="evidence" value="ECO:0007669"/>
    <property type="project" value="TreeGrafter"/>
</dbReference>
<feature type="compositionally biased region" description="Low complexity" evidence="9">
    <location>
        <begin position="598"/>
        <end position="620"/>
    </location>
</feature>
<feature type="compositionally biased region" description="Basic and acidic residues" evidence="9">
    <location>
        <begin position="93"/>
        <end position="102"/>
    </location>
</feature>
<dbReference type="InterPro" id="IPR013734">
    <property type="entry name" value="TF_Nrm1/Whi5"/>
</dbReference>
<feature type="compositionally biased region" description="Low complexity" evidence="9">
    <location>
        <begin position="545"/>
        <end position="558"/>
    </location>
</feature>
<feature type="region of interest" description="Disordered" evidence="9">
    <location>
        <begin position="308"/>
        <end position="454"/>
    </location>
</feature>
<evidence type="ECO:0000256" key="7">
    <source>
        <dbReference type="ARBA" id="ARBA00023163"/>
    </source>
</evidence>
<dbReference type="GO" id="GO:0000082">
    <property type="term" value="P:G1/S transition of mitotic cell cycle"/>
    <property type="evidence" value="ECO:0007669"/>
    <property type="project" value="InterPro"/>
</dbReference>
<evidence type="ECO:0000256" key="1">
    <source>
        <dbReference type="ARBA" id="ARBA00004123"/>
    </source>
</evidence>
<name>A0A9N8K3R6_9PEZI</name>
<dbReference type="OrthoDB" id="2359117at2759"/>
<comment type="caution">
    <text evidence="10">The sequence shown here is derived from an EMBL/GenBank/DDBJ whole genome shotgun (WGS) entry which is preliminary data.</text>
</comment>